<dbReference type="PROSITE" id="PS50110">
    <property type="entry name" value="RESPONSE_REGULATORY"/>
    <property type="match status" value="1"/>
</dbReference>
<keyword evidence="8" id="KW-1185">Reference proteome</keyword>
<dbReference type="GO" id="GO:0000156">
    <property type="term" value="F:phosphorelay response regulator activity"/>
    <property type="evidence" value="ECO:0007669"/>
    <property type="project" value="TreeGrafter"/>
</dbReference>
<evidence type="ECO:0000256" key="2">
    <source>
        <dbReference type="ARBA" id="ARBA00023015"/>
    </source>
</evidence>
<dbReference type="GO" id="GO:0032993">
    <property type="term" value="C:protein-DNA complex"/>
    <property type="evidence" value="ECO:0007669"/>
    <property type="project" value="TreeGrafter"/>
</dbReference>
<evidence type="ECO:0000313" key="8">
    <source>
        <dbReference type="Proteomes" id="UP000683575"/>
    </source>
</evidence>
<dbReference type="PANTHER" id="PTHR48111:SF4">
    <property type="entry name" value="DNA-BINDING DUAL TRANSCRIPTIONAL REGULATOR OMPR"/>
    <property type="match status" value="1"/>
</dbReference>
<dbReference type="Proteomes" id="UP000683575">
    <property type="component" value="Chromosome"/>
</dbReference>
<evidence type="ECO:0000259" key="6">
    <source>
        <dbReference type="PROSITE" id="PS50110"/>
    </source>
</evidence>
<evidence type="ECO:0000313" key="7">
    <source>
        <dbReference type="EMBL" id="QWZ06701.1"/>
    </source>
</evidence>
<evidence type="ECO:0000256" key="3">
    <source>
        <dbReference type="ARBA" id="ARBA00023125"/>
    </source>
</evidence>
<dbReference type="KEGG" id="nps:KRR39_14230"/>
<gene>
    <name evidence="7" type="ORF">KRR39_14230</name>
</gene>
<proteinExistence type="predicted"/>
<evidence type="ECO:0000256" key="1">
    <source>
        <dbReference type="ARBA" id="ARBA00022553"/>
    </source>
</evidence>
<name>A0A975SVN3_9ACTN</name>
<dbReference type="SMART" id="SM00448">
    <property type="entry name" value="REC"/>
    <property type="match status" value="1"/>
</dbReference>
<dbReference type="GO" id="GO:0000976">
    <property type="term" value="F:transcription cis-regulatory region binding"/>
    <property type="evidence" value="ECO:0007669"/>
    <property type="project" value="TreeGrafter"/>
</dbReference>
<evidence type="ECO:0000256" key="5">
    <source>
        <dbReference type="PROSITE-ProRule" id="PRU00169"/>
    </source>
</evidence>
<feature type="domain" description="Response regulatory" evidence="6">
    <location>
        <begin position="164"/>
        <end position="274"/>
    </location>
</feature>
<organism evidence="7 8">
    <name type="scientific">Nocardioides panacis</name>
    <dbReference type="NCBI Taxonomy" id="2849501"/>
    <lineage>
        <taxon>Bacteria</taxon>
        <taxon>Bacillati</taxon>
        <taxon>Actinomycetota</taxon>
        <taxon>Actinomycetes</taxon>
        <taxon>Propionibacteriales</taxon>
        <taxon>Nocardioidaceae</taxon>
        <taxon>Nocardioides</taxon>
    </lineage>
</organism>
<sequence length="287" mass="31952">MKKQHERDVRELTGLLREPTSTVLRVSDDVRGRAVYFSKQAVVRALLEGQRFPDFSLDDESHGEELPIQRRSERLTTVDHREFRRLKDGLFINLPPASSAELSVAASKLRSRLASSAMFGAVEVETTEDPDQLLVAMVRYRPGTPVAQVSSYLEAVWVSELRLPGLDADDDPDLLDLFTRQLSRAGYLVLSASDGEQALQLIRKDLPDLAVLDVMMPKVTGLEVLWRLRADRATAKMLIVLLSAGRFGPAAAADDYLVKPAPRGELVRRVDALFNRPQLPQHATASD</sequence>
<keyword evidence="3" id="KW-0238">DNA-binding</keyword>
<dbReference type="AlphaFoldDB" id="A0A975SVN3"/>
<keyword evidence="2" id="KW-0805">Transcription regulation</keyword>
<reference evidence="7" key="1">
    <citation type="submission" date="2021-06" db="EMBL/GenBank/DDBJ databases">
        <title>Complete genome sequence of Nocardioides sp. G188.</title>
        <authorList>
            <person name="Im W.-T."/>
        </authorList>
    </citation>
    <scope>NUCLEOTIDE SEQUENCE</scope>
    <source>
        <strain evidence="7">G188</strain>
    </source>
</reference>
<accession>A0A975SVN3</accession>
<dbReference type="GO" id="GO:0006355">
    <property type="term" value="P:regulation of DNA-templated transcription"/>
    <property type="evidence" value="ECO:0007669"/>
    <property type="project" value="TreeGrafter"/>
</dbReference>
<protein>
    <submittedName>
        <fullName evidence="7">Response regulator</fullName>
    </submittedName>
</protein>
<dbReference type="InterPro" id="IPR001789">
    <property type="entry name" value="Sig_transdc_resp-reg_receiver"/>
</dbReference>
<dbReference type="PANTHER" id="PTHR48111">
    <property type="entry name" value="REGULATOR OF RPOS"/>
    <property type="match status" value="1"/>
</dbReference>
<dbReference type="EMBL" id="CP077062">
    <property type="protein sequence ID" value="QWZ06701.1"/>
    <property type="molecule type" value="Genomic_DNA"/>
</dbReference>
<dbReference type="Pfam" id="PF00072">
    <property type="entry name" value="Response_reg"/>
    <property type="match status" value="1"/>
</dbReference>
<feature type="modified residue" description="4-aspartylphosphate" evidence="5">
    <location>
        <position position="213"/>
    </location>
</feature>
<keyword evidence="4" id="KW-0804">Transcription</keyword>
<dbReference type="RefSeq" id="WP_216937827.1">
    <property type="nucleotide sequence ID" value="NZ_CP077062.1"/>
</dbReference>
<evidence type="ECO:0000256" key="4">
    <source>
        <dbReference type="ARBA" id="ARBA00023163"/>
    </source>
</evidence>
<dbReference type="InterPro" id="IPR039420">
    <property type="entry name" value="WalR-like"/>
</dbReference>
<keyword evidence="1 5" id="KW-0597">Phosphoprotein</keyword>
<dbReference type="GO" id="GO:0005829">
    <property type="term" value="C:cytosol"/>
    <property type="evidence" value="ECO:0007669"/>
    <property type="project" value="TreeGrafter"/>
</dbReference>